<protein>
    <submittedName>
        <fullName evidence="2">Uncharacterized protein</fullName>
    </submittedName>
</protein>
<evidence type="ECO:0000313" key="3">
    <source>
        <dbReference type="Proteomes" id="UP000054321"/>
    </source>
</evidence>
<feature type="signal peptide" evidence="1">
    <location>
        <begin position="1"/>
        <end position="19"/>
    </location>
</feature>
<gene>
    <name evidence="2" type="ORF">OIDMADRAFT_60732</name>
</gene>
<sequence>MRFSRAFSLTLLMALGANAQDILDLVPRGWLAERDPLSAIHLGDDGVLRRMVTDVPIIARRDDYLREARWEVKDAIAFAPHDIRRWLNELAPSYSERDNHHFEEVYAGVDGRDVHPDALLDPHPSLRLRSLGSIEEVRDIQRRSNDADKYSSGLSRRTGEIADGEIDANVELTKGG</sequence>
<name>A0A0C3GE24_OIDMZ</name>
<keyword evidence="3" id="KW-1185">Reference proteome</keyword>
<dbReference type="InParanoid" id="A0A0C3GE24"/>
<dbReference type="OrthoDB" id="3660917at2759"/>
<dbReference type="AlphaFoldDB" id="A0A0C3GE24"/>
<proteinExistence type="predicted"/>
<reference evidence="2 3" key="1">
    <citation type="submission" date="2014-04" db="EMBL/GenBank/DDBJ databases">
        <authorList>
            <consortium name="DOE Joint Genome Institute"/>
            <person name="Kuo A."/>
            <person name="Martino E."/>
            <person name="Perotto S."/>
            <person name="Kohler A."/>
            <person name="Nagy L.G."/>
            <person name="Floudas D."/>
            <person name="Copeland A."/>
            <person name="Barry K.W."/>
            <person name="Cichocki N."/>
            <person name="Veneault-Fourrey C."/>
            <person name="LaButti K."/>
            <person name="Lindquist E.A."/>
            <person name="Lipzen A."/>
            <person name="Lundell T."/>
            <person name="Morin E."/>
            <person name="Murat C."/>
            <person name="Sun H."/>
            <person name="Tunlid A."/>
            <person name="Henrissat B."/>
            <person name="Grigoriev I.V."/>
            <person name="Hibbett D.S."/>
            <person name="Martin F."/>
            <person name="Nordberg H.P."/>
            <person name="Cantor M.N."/>
            <person name="Hua S.X."/>
        </authorList>
    </citation>
    <scope>NUCLEOTIDE SEQUENCE [LARGE SCALE GENOMIC DNA]</scope>
    <source>
        <strain evidence="2 3">Zn</strain>
    </source>
</reference>
<dbReference type="HOGENOM" id="CLU_1525628_0_0_1"/>
<keyword evidence="1" id="KW-0732">Signal</keyword>
<feature type="chain" id="PRO_5002177624" evidence="1">
    <location>
        <begin position="20"/>
        <end position="176"/>
    </location>
</feature>
<dbReference type="Proteomes" id="UP000054321">
    <property type="component" value="Unassembled WGS sequence"/>
</dbReference>
<evidence type="ECO:0000313" key="2">
    <source>
        <dbReference type="EMBL" id="KIM94405.1"/>
    </source>
</evidence>
<reference evidence="3" key="2">
    <citation type="submission" date="2015-01" db="EMBL/GenBank/DDBJ databases">
        <title>Evolutionary Origins and Diversification of the Mycorrhizal Mutualists.</title>
        <authorList>
            <consortium name="DOE Joint Genome Institute"/>
            <consortium name="Mycorrhizal Genomics Consortium"/>
            <person name="Kohler A."/>
            <person name="Kuo A."/>
            <person name="Nagy L.G."/>
            <person name="Floudas D."/>
            <person name="Copeland A."/>
            <person name="Barry K.W."/>
            <person name="Cichocki N."/>
            <person name="Veneault-Fourrey C."/>
            <person name="LaButti K."/>
            <person name="Lindquist E.A."/>
            <person name="Lipzen A."/>
            <person name="Lundell T."/>
            <person name="Morin E."/>
            <person name="Murat C."/>
            <person name="Riley R."/>
            <person name="Ohm R."/>
            <person name="Sun H."/>
            <person name="Tunlid A."/>
            <person name="Henrissat B."/>
            <person name="Grigoriev I.V."/>
            <person name="Hibbett D.S."/>
            <person name="Martin F."/>
        </authorList>
    </citation>
    <scope>NUCLEOTIDE SEQUENCE [LARGE SCALE GENOMIC DNA]</scope>
    <source>
        <strain evidence="3">Zn</strain>
    </source>
</reference>
<evidence type="ECO:0000256" key="1">
    <source>
        <dbReference type="SAM" id="SignalP"/>
    </source>
</evidence>
<accession>A0A0C3GE24</accession>
<dbReference type="EMBL" id="KN832890">
    <property type="protein sequence ID" value="KIM94405.1"/>
    <property type="molecule type" value="Genomic_DNA"/>
</dbReference>
<organism evidence="2 3">
    <name type="scientific">Oidiodendron maius (strain Zn)</name>
    <dbReference type="NCBI Taxonomy" id="913774"/>
    <lineage>
        <taxon>Eukaryota</taxon>
        <taxon>Fungi</taxon>
        <taxon>Dikarya</taxon>
        <taxon>Ascomycota</taxon>
        <taxon>Pezizomycotina</taxon>
        <taxon>Leotiomycetes</taxon>
        <taxon>Leotiomycetes incertae sedis</taxon>
        <taxon>Myxotrichaceae</taxon>
        <taxon>Oidiodendron</taxon>
    </lineage>
</organism>